<keyword evidence="3" id="KW-1185">Reference proteome</keyword>
<dbReference type="RefSeq" id="XP_066084655.1">
    <property type="nucleotide sequence ID" value="XM_066228558.1"/>
</dbReference>
<name>A0AAX4KKM6_9TREE</name>
<feature type="compositionally biased region" description="Basic and acidic residues" evidence="1">
    <location>
        <begin position="169"/>
        <end position="191"/>
    </location>
</feature>
<sequence length="191" mass="21496">MSSTFSSRFSSFARSSSFSSNLGRSKSWTSGGQSTSGTARTGSNNSYFHHRSKAKKDVDKKTLDTLYYLKSVGDEYESALSIENHGRWGFLSSNKTDQSPRVVCPGLIRSNSSISQSSVSSCGLESNISEKWIYKSMRRRSSNRWNFEPRLVLIGEGSVDIDIDQSSMWDHREEVEEDYGSERESELPVEQ</sequence>
<dbReference type="EMBL" id="CP144089">
    <property type="protein sequence ID" value="WWD06688.1"/>
    <property type="molecule type" value="Genomic_DNA"/>
</dbReference>
<feature type="region of interest" description="Disordered" evidence="1">
    <location>
        <begin position="167"/>
        <end position="191"/>
    </location>
</feature>
<feature type="region of interest" description="Disordered" evidence="1">
    <location>
        <begin position="1"/>
        <end position="51"/>
    </location>
</feature>
<dbReference type="GeneID" id="91103583"/>
<organism evidence="2 3">
    <name type="scientific">Kwoniella europaea PYCC6329</name>
    <dbReference type="NCBI Taxonomy" id="1423913"/>
    <lineage>
        <taxon>Eukaryota</taxon>
        <taxon>Fungi</taxon>
        <taxon>Dikarya</taxon>
        <taxon>Basidiomycota</taxon>
        <taxon>Agaricomycotina</taxon>
        <taxon>Tremellomycetes</taxon>
        <taxon>Tremellales</taxon>
        <taxon>Cryptococcaceae</taxon>
        <taxon>Kwoniella</taxon>
    </lineage>
</organism>
<protein>
    <submittedName>
        <fullName evidence="2">Uncharacterized protein</fullName>
    </submittedName>
</protein>
<reference evidence="2 3" key="1">
    <citation type="submission" date="2024-01" db="EMBL/GenBank/DDBJ databases">
        <title>Comparative genomics of Cryptococcus and Kwoniella reveals pathogenesis evolution and contrasting modes of karyotype evolution via chromosome fusion or intercentromeric recombination.</title>
        <authorList>
            <person name="Coelho M.A."/>
            <person name="David-Palma M."/>
            <person name="Shea T."/>
            <person name="Bowers K."/>
            <person name="McGinley-Smith S."/>
            <person name="Mohammad A.W."/>
            <person name="Gnirke A."/>
            <person name="Yurkov A.M."/>
            <person name="Nowrousian M."/>
            <person name="Sun S."/>
            <person name="Cuomo C.A."/>
            <person name="Heitman J."/>
        </authorList>
    </citation>
    <scope>NUCLEOTIDE SEQUENCE [LARGE SCALE GENOMIC DNA]</scope>
    <source>
        <strain evidence="2 3">PYCC6329</strain>
    </source>
</reference>
<proteinExistence type="predicted"/>
<dbReference type="AlphaFoldDB" id="A0AAX4KKM6"/>
<evidence type="ECO:0000256" key="1">
    <source>
        <dbReference type="SAM" id="MobiDB-lite"/>
    </source>
</evidence>
<evidence type="ECO:0000313" key="3">
    <source>
        <dbReference type="Proteomes" id="UP001358614"/>
    </source>
</evidence>
<accession>A0AAX4KKM6</accession>
<feature type="compositionally biased region" description="Low complexity" evidence="1">
    <location>
        <begin position="1"/>
        <end position="43"/>
    </location>
</feature>
<gene>
    <name evidence="2" type="ORF">V865_004782</name>
</gene>
<evidence type="ECO:0000313" key="2">
    <source>
        <dbReference type="EMBL" id="WWD06688.1"/>
    </source>
</evidence>
<dbReference type="KEGG" id="ker:91103583"/>
<dbReference type="Proteomes" id="UP001358614">
    <property type="component" value="Chromosome 1"/>
</dbReference>